<evidence type="ECO:0000256" key="3">
    <source>
        <dbReference type="SAM" id="MobiDB-lite"/>
    </source>
</evidence>
<dbReference type="Gene3D" id="2.60.40.10">
    <property type="entry name" value="Immunoglobulins"/>
    <property type="match status" value="2"/>
</dbReference>
<dbReference type="Pfam" id="PF00041">
    <property type="entry name" value="fn3"/>
    <property type="match status" value="2"/>
</dbReference>
<dbReference type="Pfam" id="PF00622">
    <property type="entry name" value="SPRY"/>
    <property type="match status" value="1"/>
</dbReference>
<dbReference type="InterPro" id="IPR003877">
    <property type="entry name" value="SPRY_dom"/>
</dbReference>
<evidence type="ECO:0000256" key="1">
    <source>
        <dbReference type="ARBA" id="ARBA00023054"/>
    </source>
</evidence>
<dbReference type="InterPro" id="IPR001870">
    <property type="entry name" value="B30.2/SPRY"/>
</dbReference>
<feature type="domain" description="B30.2/SPRY" evidence="4">
    <location>
        <begin position="624"/>
        <end position="821"/>
    </location>
</feature>
<dbReference type="InterPro" id="IPR013320">
    <property type="entry name" value="ConA-like_dom_sf"/>
</dbReference>
<sequence>MGKGPCVTTLSRIDSTVLGKRAGIWCPLNWKKRGQILKREGPAPRSGSSPRTPGSMMEEGAEEEEEEAAGSTLWLGGEASLDPAGDVRPGGLTFYHMDLYDSQDGRKFFPEKPAGPQRGTSREMTGDREDGEGGPEPPASDRRREAEDPSWPCGLDGDEAGLPLGAAIAGSQAGRDPRLAHWPPPEEQDYWADPSEGEEEGEGMGGHGGRGSPGRLRESRDVYRCLRGRSSEDFECYVIPEEDDEEEAEDVFCVTCRTPIRAVEVASGEHKEHQISQLASAIETAKDEVYRNMDRLEEQIAQMENFASHLEEVFITVEENFGRQEQNFEVHYNEVLEALAQKYEEKIQALGEEKREKLEALYGQLVSCGENLDICKELMETTEEICHQEKVDFIKDAVVMADRLGEFLKTKTEVELSARPDFRDQTIDFSEVEQLMDTFHTVIAPSAPVINPQTPNSATGSTVKVCWSLFSDDTVEGYELRYKPVTDGTGSEGKTEFTMKVKETYCTVTDLLPNTQYEFWVTAVNSTGASPLSESAVYVTAPSPPIVKSQEICSCEHAALLRWESGNLNPVDSYTIEFAADTAGGDNQEAGCPVTESIVGIPAREALVQLQPNQSYQIHVRAINVGGPSERSRPVPVRTTGCYFYLNKDTAHPCLSISDDGFTILRKEGALLAGDALPSDIRFTGCAAVLARLIPVRGRHYWEVEVDGASDYTVGVAFEDVPRHDSLGANSSSWCMRHSCTSSRHKYEFLHGGLTPEIQITIPPRKIGLLLDYETCKLSFFNVAISQHLYTFSCRLRDLVHPCFSLEKPGSLKICNGVSPPKYASPD</sequence>
<feature type="coiled-coil region" evidence="2">
    <location>
        <begin position="279"/>
        <end position="360"/>
    </location>
</feature>
<dbReference type="eggNOG" id="KOG2177">
    <property type="taxonomic scope" value="Eukaryota"/>
</dbReference>
<feature type="domain" description="Fibronectin type-III" evidence="5">
    <location>
        <begin position="448"/>
        <end position="544"/>
    </location>
</feature>
<dbReference type="Bgee" id="ENSOANG00000004282">
    <property type="expression patterns" value="Expressed in heart and 7 other cell types or tissues"/>
</dbReference>
<accession>F6USN9</accession>
<feature type="compositionally biased region" description="Gly residues" evidence="3">
    <location>
        <begin position="203"/>
        <end position="212"/>
    </location>
</feature>
<dbReference type="PRINTS" id="PR01407">
    <property type="entry name" value="BUTYPHLNCDUF"/>
</dbReference>
<dbReference type="InParanoid" id="F6USN9"/>
<dbReference type="InterPro" id="IPR050617">
    <property type="entry name" value="E3_ligase_FN3/SPRY"/>
</dbReference>
<dbReference type="Gene3D" id="3.30.160.60">
    <property type="entry name" value="Classic Zinc Finger"/>
    <property type="match status" value="1"/>
</dbReference>
<feature type="domain" description="Fibronectin type-III" evidence="5">
    <location>
        <begin position="545"/>
        <end position="642"/>
    </location>
</feature>
<dbReference type="HOGENOM" id="CLU_022856_0_0_1"/>
<evidence type="ECO:0000313" key="7">
    <source>
        <dbReference type="Proteomes" id="UP000002279"/>
    </source>
</evidence>
<dbReference type="FunCoup" id="F6USN9">
    <property type="interactions" value="239"/>
</dbReference>
<keyword evidence="1 2" id="KW-0175">Coiled coil</keyword>
<protein>
    <submittedName>
        <fullName evidence="6">Fibronectin type III and SPRY domain containing 2</fullName>
    </submittedName>
</protein>
<dbReference type="SMART" id="SM00060">
    <property type="entry name" value="FN3"/>
    <property type="match status" value="2"/>
</dbReference>
<dbReference type="OMA" id="GIPNCEV"/>
<dbReference type="STRING" id="9258.ENSOANP00000006800"/>
<name>F6USN9_ORNAN</name>
<keyword evidence="7" id="KW-1185">Reference proteome</keyword>
<feature type="region of interest" description="Disordered" evidence="3">
    <location>
        <begin position="36"/>
        <end position="71"/>
    </location>
</feature>
<dbReference type="PROSITE" id="PS50853">
    <property type="entry name" value="FN3"/>
    <property type="match status" value="2"/>
</dbReference>
<dbReference type="InterPro" id="IPR043136">
    <property type="entry name" value="B30.2/SPRY_sf"/>
</dbReference>
<reference evidence="6" key="3">
    <citation type="submission" date="2025-09" db="UniProtKB">
        <authorList>
            <consortium name="Ensembl"/>
        </authorList>
    </citation>
    <scope>IDENTIFICATION</scope>
    <source>
        <strain evidence="6">Glennie</strain>
    </source>
</reference>
<evidence type="ECO:0000259" key="4">
    <source>
        <dbReference type="PROSITE" id="PS50188"/>
    </source>
</evidence>
<dbReference type="InterPro" id="IPR003879">
    <property type="entry name" value="Butyrophylin_SPRY"/>
</dbReference>
<dbReference type="SMART" id="SM00449">
    <property type="entry name" value="SPRY"/>
    <property type="match status" value="1"/>
</dbReference>
<feature type="compositionally biased region" description="Acidic residues" evidence="3">
    <location>
        <begin position="186"/>
        <end position="202"/>
    </location>
</feature>
<proteinExistence type="predicted"/>
<dbReference type="InterPro" id="IPR003961">
    <property type="entry name" value="FN3_dom"/>
</dbReference>
<dbReference type="PROSITE" id="PS50188">
    <property type="entry name" value="B302_SPRY"/>
    <property type="match status" value="1"/>
</dbReference>
<dbReference type="SUPFAM" id="SSF49265">
    <property type="entry name" value="Fibronectin type III"/>
    <property type="match status" value="1"/>
</dbReference>
<dbReference type="Gene3D" id="2.60.120.920">
    <property type="match status" value="1"/>
</dbReference>
<evidence type="ECO:0000256" key="2">
    <source>
        <dbReference type="SAM" id="Coils"/>
    </source>
</evidence>
<organism evidence="6 7">
    <name type="scientific">Ornithorhynchus anatinus</name>
    <name type="common">Duckbill platypus</name>
    <dbReference type="NCBI Taxonomy" id="9258"/>
    <lineage>
        <taxon>Eukaryota</taxon>
        <taxon>Metazoa</taxon>
        <taxon>Chordata</taxon>
        <taxon>Craniata</taxon>
        <taxon>Vertebrata</taxon>
        <taxon>Euteleostomi</taxon>
        <taxon>Mammalia</taxon>
        <taxon>Monotremata</taxon>
        <taxon>Ornithorhynchidae</taxon>
        <taxon>Ornithorhynchus</taxon>
    </lineage>
</organism>
<dbReference type="Ensembl" id="ENSOANT00000006802.3">
    <property type="protein sequence ID" value="ENSOANP00000006800.2"/>
    <property type="gene ID" value="ENSOANG00000004282.3"/>
</dbReference>
<dbReference type="InterPro" id="IPR013783">
    <property type="entry name" value="Ig-like_fold"/>
</dbReference>
<dbReference type="Proteomes" id="UP000002279">
    <property type="component" value="Chromosome 5"/>
</dbReference>
<dbReference type="PANTHER" id="PTHR24099">
    <property type="entry name" value="E3 UBIQUITIN-PROTEIN LIGASE TRIM36-RELATED"/>
    <property type="match status" value="1"/>
</dbReference>
<evidence type="ECO:0000259" key="5">
    <source>
        <dbReference type="PROSITE" id="PS50853"/>
    </source>
</evidence>
<gene>
    <name evidence="6" type="primary">FSD2</name>
</gene>
<dbReference type="CDD" id="cd00063">
    <property type="entry name" value="FN3"/>
    <property type="match status" value="2"/>
</dbReference>
<dbReference type="PANTHER" id="PTHR24099:SF6">
    <property type="entry name" value="FIBRONECTIN TYPE III AND SPRY DOMAIN-CONTAINING PROTEIN 2"/>
    <property type="match status" value="1"/>
</dbReference>
<dbReference type="GeneTree" id="ENSGT00940000158441"/>
<dbReference type="InterPro" id="IPR036116">
    <property type="entry name" value="FN3_sf"/>
</dbReference>
<reference evidence="6 7" key="1">
    <citation type="journal article" date="2008" name="Nature">
        <title>Genome analysis of the platypus reveals unique signatures of evolution.</title>
        <authorList>
            <person name="Warren W.C."/>
            <person name="Hillier L.W."/>
            <person name="Marshall Graves J.A."/>
            <person name="Birney E."/>
            <person name="Ponting C.P."/>
            <person name="Grutzner F."/>
            <person name="Belov K."/>
            <person name="Miller W."/>
            <person name="Clarke L."/>
            <person name="Chinwalla A.T."/>
            <person name="Yang S.P."/>
            <person name="Heger A."/>
            <person name="Locke D.P."/>
            <person name="Miethke P."/>
            <person name="Waters P.D."/>
            <person name="Veyrunes F."/>
            <person name="Fulton L."/>
            <person name="Fulton B."/>
            <person name="Graves T."/>
            <person name="Wallis J."/>
            <person name="Puente X.S."/>
            <person name="Lopez-Otin C."/>
            <person name="Ordonez G.R."/>
            <person name="Eichler E.E."/>
            <person name="Chen L."/>
            <person name="Cheng Z."/>
            <person name="Deakin J.E."/>
            <person name="Alsop A."/>
            <person name="Thompson K."/>
            <person name="Kirby P."/>
            <person name="Papenfuss A.T."/>
            <person name="Wakefield M.J."/>
            <person name="Olender T."/>
            <person name="Lancet D."/>
            <person name="Huttley G.A."/>
            <person name="Smit A.F."/>
            <person name="Pask A."/>
            <person name="Temple-Smith P."/>
            <person name="Batzer M.A."/>
            <person name="Walker J.A."/>
            <person name="Konkel M.K."/>
            <person name="Harris R.S."/>
            <person name="Whittington C.M."/>
            <person name="Wong E.S."/>
            <person name="Gemmell N.J."/>
            <person name="Buschiazzo E."/>
            <person name="Vargas Jentzsch I.M."/>
            <person name="Merkel A."/>
            <person name="Schmitz J."/>
            <person name="Zemann A."/>
            <person name="Churakov G."/>
            <person name="Kriegs J.O."/>
            <person name="Brosius J."/>
            <person name="Murchison E.P."/>
            <person name="Sachidanandam R."/>
            <person name="Smith C."/>
            <person name="Hannon G.J."/>
            <person name="Tsend-Ayush E."/>
            <person name="McMillan D."/>
            <person name="Attenborough R."/>
            <person name="Rens W."/>
            <person name="Ferguson-Smith M."/>
            <person name="Lefevre C.M."/>
            <person name="Sharp J.A."/>
            <person name="Nicholas K.R."/>
            <person name="Ray D.A."/>
            <person name="Kube M."/>
            <person name="Reinhardt R."/>
            <person name="Pringle T.H."/>
            <person name="Taylor J."/>
            <person name="Jones R.C."/>
            <person name="Nixon B."/>
            <person name="Dacheux J.L."/>
            <person name="Niwa H."/>
            <person name="Sekita Y."/>
            <person name="Huang X."/>
            <person name="Stark A."/>
            <person name="Kheradpour P."/>
            <person name="Kellis M."/>
            <person name="Flicek P."/>
            <person name="Chen Y."/>
            <person name="Webber C."/>
            <person name="Hardison R."/>
            <person name="Nelson J."/>
            <person name="Hallsworth-Pepin K."/>
            <person name="Delehaunty K."/>
            <person name="Markovic C."/>
            <person name="Minx P."/>
            <person name="Feng Y."/>
            <person name="Kremitzki C."/>
            <person name="Mitreva M."/>
            <person name="Glasscock J."/>
            <person name="Wylie T."/>
            <person name="Wohldmann P."/>
            <person name="Thiru P."/>
            <person name="Nhan M.N."/>
            <person name="Pohl C.S."/>
            <person name="Smith S.M."/>
            <person name="Hou S."/>
            <person name="Nefedov M."/>
            <person name="de Jong P.J."/>
            <person name="Renfree M.B."/>
            <person name="Mardis E.R."/>
            <person name="Wilson R.K."/>
        </authorList>
    </citation>
    <scope>NUCLEOTIDE SEQUENCE [LARGE SCALE GENOMIC DNA]</scope>
    <source>
        <strain evidence="6 7">Glennie</strain>
    </source>
</reference>
<dbReference type="SUPFAM" id="SSF49899">
    <property type="entry name" value="Concanavalin A-like lectins/glucanases"/>
    <property type="match status" value="1"/>
</dbReference>
<dbReference type="AlphaFoldDB" id="F6USN9"/>
<feature type="region of interest" description="Disordered" evidence="3">
    <location>
        <begin position="105"/>
        <end position="216"/>
    </location>
</feature>
<reference evidence="6" key="2">
    <citation type="submission" date="2025-08" db="UniProtKB">
        <authorList>
            <consortium name="Ensembl"/>
        </authorList>
    </citation>
    <scope>IDENTIFICATION</scope>
    <source>
        <strain evidence="6">Glennie</strain>
    </source>
</reference>
<evidence type="ECO:0000313" key="6">
    <source>
        <dbReference type="Ensembl" id="ENSOANP00000006800.2"/>
    </source>
</evidence>
<feature type="compositionally biased region" description="Low complexity" evidence="3">
    <location>
        <begin position="43"/>
        <end position="55"/>
    </location>
</feature>
<feature type="compositionally biased region" description="Acidic residues" evidence="3">
    <location>
        <begin position="59"/>
        <end position="68"/>
    </location>
</feature>